<sequence>MTAAARIPGVVDRPRLHRLLDAPDPQICVLLGPSGIGKTTLLRSWALQRESDEPLIWISLESGIASRSAFWQQVVSSARRLADLSADEASRLGTAPDPAAVAVRILAAAGPVTVVLDAYEHLGDIAAEVDADVLRVVSQAPRLRVLVATRGNTTLAADAHQLRGLAHVVDSRALALTTDEIAELVVTHLGREDRGLAASIGRGTRGYALAVRAAVLALARLGEAPRIGSVEWETAVASDLASLLPDEAAAEFLVATSVAPYFDAPLAERLTRHPDVPGLLSFLERNGFGRWVPYARGRSVFQYVESIRDSFRARAAADGSALRAASATVAAWLFDNEDYDHSLRYAIDAEDYAFAERVFLHLLVTDPSSYISDRFLGSLHGLSAATQEEHPLLAFALGLALACSPVLRSDAVGPFRRVLDSPVQPSYFEPAFDRFADESLRAVAWRLVFRFRESAEASAKAVQLAEELDPDLRTQLGDFVATILRQLSYSLLQGGRYDEALSTMTRSASLCTSQTSRNYSVAYAAGTFAFLGDVAKARATQVTIDYGVWPDVFRQSYMNAFGLLAEGYALLDDLDFAGAVGLFGETASYTQTAEFWPFLTAIPMAARLGLGQARAEAERIARELAAPFPPPGFGDNVASEHLCGVLALLWLAAGDLAAARAVIESQPADSPHLSPARLAALLHAGHYREALRCAATELALPGHTVRTRAATQTLAAAAALRQGDEAEALVLLQGAAIAYETYGVRSHLTYLSDHDHQALVRFAGRVGPAGLAAYVDVGLPRTAATTTRTPTLTSRERAVLQALAVHGSTRAAAEVLYVSPNTVKTQLRSVYRKLGVSSREAALSIAGQMGLLDPSGSGPGPGTGPGAGPGAGPGTGPGSGPGTGSGQ</sequence>
<dbReference type="PANTHER" id="PTHR44688">
    <property type="entry name" value="DNA-BINDING TRANSCRIPTIONAL ACTIVATOR DEVR_DOSR"/>
    <property type="match status" value="1"/>
</dbReference>
<dbReference type="PANTHER" id="PTHR44688:SF16">
    <property type="entry name" value="DNA-BINDING TRANSCRIPTIONAL ACTIVATOR DEVR_DOSR"/>
    <property type="match status" value="1"/>
</dbReference>
<dbReference type="SMART" id="SM00421">
    <property type="entry name" value="HTH_LUXR"/>
    <property type="match status" value="1"/>
</dbReference>
<dbReference type="Proteomes" id="UP001500842">
    <property type="component" value="Unassembled WGS sequence"/>
</dbReference>
<dbReference type="SUPFAM" id="SSF52540">
    <property type="entry name" value="P-loop containing nucleoside triphosphate hydrolases"/>
    <property type="match status" value="1"/>
</dbReference>
<dbReference type="Gene3D" id="1.10.10.10">
    <property type="entry name" value="Winged helix-like DNA-binding domain superfamily/Winged helix DNA-binding domain"/>
    <property type="match status" value="1"/>
</dbReference>
<dbReference type="Pfam" id="PF00196">
    <property type="entry name" value="GerE"/>
    <property type="match status" value="1"/>
</dbReference>
<dbReference type="Pfam" id="PF25873">
    <property type="entry name" value="WHD_MalT"/>
    <property type="match status" value="1"/>
</dbReference>
<keyword evidence="1" id="KW-0805">Transcription regulation</keyword>
<comment type="caution">
    <text evidence="6">The sequence shown here is derived from an EMBL/GenBank/DDBJ whole genome shotgun (WGS) entry which is preliminary data.</text>
</comment>
<organism evidence="6 7">
    <name type="scientific">Nocardioides humi</name>
    <dbReference type="NCBI Taxonomy" id="449461"/>
    <lineage>
        <taxon>Bacteria</taxon>
        <taxon>Bacillati</taxon>
        <taxon>Actinomycetota</taxon>
        <taxon>Actinomycetes</taxon>
        <taxon>Propionibacteriales</taxon>
        <taxon>Nocardioidaceae</taxon>
        <taxon>Nocardioides</taxon>
    </lineage>
</organism>
<dbReference type="InterPro" id="IPR059106">
    <property type="entry name" value="WHD_MalT"/>
</dbReference>
<feature type="region of interest" description="Disordered" evidence="4">
    <location>
        <begin position="849"/>
        <end position="887"/>
    </location>
</feature>
<dbReference type="SUPFAM" id="SSF46894">
    <property type="entry name" value="C-terminal effector domain of the bipartite response regulators"/>
    <property type="match status" value="1"/>
</dbReference>
<dbReference type="PROSITE" id="PS50043">
    <property type="entry name" value="HTH_LUXR_2"/>
    <property type="match status" value="1"/>
</dbReference>
<dbReference type="InterPro" id="IPR036388">
    <property type="entry name" value="WH-like_DNA-bd_sf"/>
</dbReference>
<accession>A0ABN2A5M9</accession>
<dbReference type="SMART" id="SM00382">
    <property type="entry name" value="AAA"/>
    <property type="match status" value="1"/>
</dbReference>
<dbReference type="Gene3D" id="3.40.50.300">
    <property type="entry name" value="P-loop containing nucleotide triphosphate hydrolases"/>
    <property type="match status" value="1"/>
</dbReference>
<dbReference type="CDD" id="cd06170">
    <property type="entry name" value="LuxR_C_like"/>
    <property type="match status" value="1"/>
</dbReference>
<keyword evidence="7" id="KW-1185">Reference proteome</keyword>
<evidence type="ECO:0000259" key="5">
    <source>
        <dbReference type="PROSITE" id="PS50043"/>
    </source>
</evidence>
<evidence type="ECO:0000313" key="7">
    <source>
        <dbReference type="Proteomes" id="UP001500842"/>
    </source>
</evidence>
<dbReference type="InterPro" id="IPR016032">
    <property type="entry name" value="Sig_transdc_resp-reg_C-effctor"/>
</dbReference>
<evidence type="ECO:0000256" key="4">
    <source>
        <dbReference type="SAM" id="MobiDB-lite"/>
    </source>
</evidence>
<evidence type="ECO:0000256" key="3">
    <source>
        <dbReference type="ARBA" id="ARBA00023163"/>
    </source>
</evidence>
<evidence type="ECO:0000313" key="6">
    <source>
        <dbReference type="EMBL" id="GAA1511574.1"/>
    </source>
</evidence>
<dbReference type="EMBL" id="BAAAOR010000012">
    <property type="protein sequence ID" value="GAA1511574.1"/>
    <property type="molecule type" value="Genomic_DNA"/>
</dbReference>
<gene>
    <name evidence="6" type="ORF">GCM10009788_14980</name>
</gene>
<keyword evidence="3" id="KW-0804">Transcription</keyword>
<feature type="compositionally biased region" description="Gly residues" evidence="4">
    <location>
        <begin position="857"/>
        <end position="887"/>
    </location>
</feature>
<reference evidence="6 7" key="1">
    <citation type="journal article" date="2019" name="Int. J. Syst. Evol. Microbiol.">
        <title>The Global Catalogue of Microorganisms (GCM) 10K type strain sequencing project: providing services to taxonomists for standard genome sequencing and annotation.</title>
        <authorList>
            <consortium name="The Broad Institute Genomics Platform"/>
            <consortium name="The Broad Institute Genome Sequencing Center for Infectious Disease"/>
            <person name="Wu L."/>
            <person name="Ma J."/>
        </authorList>
    </citation>
    <scope>NUCLEOTIDE SEQUENCE [LARGE SCALE GENOMIC DNA]</scope>
    <source>
        <strain evidence="6 7">JCM 14942</strain>
    </source>
</reference>
<feature type="domain" description="HTH luxR-type" evidence="5">
    <location>
        <begin position="785"/>
        <end position="850"/>
    </location>
</feature>
<dbReference type="InterPro" id="IPR027417">
    <property type="entry name" value="P-loop_NTPase"/>
</dbReference>
<evidence type="ECO:0000256" key="1">
    <source>
        <dbReference type="ARBA" id="ARBA00023015"/>
    </source>
</evidence>
<evidence type="ECO:0000256" key="2">
    <source>
        <dbReference type="ARBA" id="ARBA00023125"/>
    </source>
</evidence>
<dbReference type="InterPro" id="IPR003593">
    <property type="entry name" value="AAA+_ATPase"/>
</dbReference>
<protein>
    <recommendedName>
        <fullName evidence="5">HTH luxR-type domain-containing protein</fullName>
    </recommendedName>
</protein>
<dbReference type="InterPro" id="IPR000792">
    <property type="entry name" value="Tscrpt_reg_LuxR_C"/>
</dbReference>
<keyword evidence="2" id="KW-0238">DNA-binding</keyword>
<name>A0ABN2A5M9_9ACTN</name>
<proteinExistence type="predicted"/>